<dbReference type="PROSITE" id="PS51857">
    <property type="entry name" value="CSD_2"/>
    <property type="match status" value="1"/>
</dbReference>
<dbReference type="InterPro" id="IPR036875">
    <property type="entry name" value="Znf_CCHC_sf"/>
</dbReference>
<accession>A0ABD3IBN8</accession>
<protein>
    <submittedName>
        <fullName evidence="5">Uncharacterized protein</fullName>
    </submittedName>
</protein>
<sequence length="239" mass="23897">MAEEAAAVKKTGKVKWFNSSKGFGFITPDDVGEDLFVHQTSIHAEGFRSLREGEVVEFTVEVGEDGRTKALDVTGPGGSYVQGAPRRDGYGGGGGGRGGGGGGGAGGGFGGGMGRGRGRGGRGGGNFSGGGGGGDRTCYNCGEPGHIARDCPSEATGNGGRASGGGGGGNRNCYNCGESGHLARDLDSFCGGCEVDVLKENRLIVEDLLLLPELGGSRRPSRCSCHTTAGRLGSFGDGA</sequence>
<dbReference type="PROSITE" id="PS00352">
    <property type="entry name" value="CSD_1"/>
    <property type="match status" value="1"/>
</dbReference>
<dbReference type="PRINTS" id="PR00050">
    <property type="entry name" value="COLDSHOCK"/>
</dbReference>
<dbReference type="EMBL" id="JBJQOH010000001">
    <property type="protein sequence ID" value="KAL3700524.1"/>
    <property type="molecule type" value="Genomic_DNA"/>
</dbReference>
<evidence type="ECO:0000256" key="2">
    <source>
        <dbReference type="SAM" id="MobiDB-lite"/>
    </source>
</evidence>
<dbReference type="InterPro" id="IPR012340">
    <property type="entry name" value="NA-bd_OB-fold"/>
</dbReference>
<keyword evidence="1" id="KW-0862">Zinc</keyword>
<feature type="domain" description="CCHC-type" evidence="3">
    <location>
        <begin position="173"/>
        <end position="185"/>
    </location>
</feature>
<evidence type="ECO:0000256" key="1">
    <source>
        <dbReference type="PROSITE-ProRule" id="PRU00047"/>
    </source>
</evidence>
<keyword evidence="6" id="KW-1185">Reference proteome</keyword>
<dbReference type="PANTHER" id="PTHR46565">
    <property type="entry name" value="COLD SHOCK DOMAIN PROTEIN 2"/>
    <property type="match status" value="1"/>
</dbReference>
<dbReference type="SUPFAM" id="SSF57756">
    <property type="entry name" value="Retrovirus zinc finger-like domains"/>
    <property type="match status" value="1"/>
</dbReference>
<dbReference type="InterPro" id="IPR001878">
    <property type="entry name" value="Znf_CCHC"/>
</dbReference>
<dbReference type="CDD" id="cd04458">
    <property type="entry name" value="CSP_CDS"/>
    <property type="match status" value="1"/>
</dbReference>
<feature type="compositionally biased region" description="Gly residues" evidence="2">
    <location>
        <begin position="90"/>
        <end position="128"/>
    </location>
</feature>
<dbReference type="InterPro" id="IPR011129">
    <property type="entry name" value="CSD"/>
</dbReference>
<proteinExistence type="predicted"/>
<dbReference type="Proteomes" id="UP001633002">
    <property type="component" value="Unassembled WGS sequence"/>
</dbReference>
<dbReference type="InterPro" id="IPR002059">
    <property type="entry name" value="CSP_DNA-bd"/>
</dbReference>
<dbReference type="Pfam" id="PF00098">
    <property type="entry name" value="zf-CCHC"/>
    <property type="match status" value="2"/>
</dbReference>
<keyword evidence="1" id="KW-0863">Zinc-finger</keyword>
<dbReference type="AlphaFoldDB" id="A0ABD3IBN8"/>
<dbReference type="PANTHER" id="PTHR46565:SF20">
    <property type="entry name" value="COLD SHOCK DOMAIN-CONTAINING PROTEIN 4"/>
    <property type="match status" value="1"/>
</dbReference>
<evidence type="ECO:0000259" key="3">
    <source>
        <dbReference type="PROSITE" id="PS50158"/>
    </source>
</evidence>
<organism evidence="5 6">
    <name type="scientific">Riccia sorocarpa</name>
    <dbReference type="NCBI Taxonomy" id="122646"/>
    <lineage>
        <taxon>Eukaryota</taxon>
        <taxon>Viridiplantae</taxon>
        <taxon>Streptophyta</taxon>
        <taxon>Embryophyta</taxon>
        <taxon>Marchantiophyta</taxon>
        <taxon>Marchantiopsida</taxon>
        <taxon>Marchantiidae</taxon>
        <taxon>Marchantiales</taxon>
        <taxon>Ricciaceae</taxon>
        <taxon>Riccia</taxon>
    </lineage>
</organism>
<dbReference type="PROSITE" id="PS50158">
    <property type="entry name" value="ZF_CCHC"/>
    <property type="match status" value="2"/>
</dbReference>
<evidence type="ECO:0000313" key="5">
    <source>
        <dbReference type="EMBL" id="KAL3700524.1"/>
    </source>
</evidence>
<dbReference type="InterPro" id="IPR019844">
    <property type="entry name" value="CSD_CS"/>
</dbReference>
<feature type="region of interest" description="Disordered" evidence="2">
    <location>
        <begin position="71"/>
        <end position="128"/>
    </location>
</feature>
<keyword evidence="1" id="KW-0479">Metal-binding</keyword>
<feature type="domain" description="CCHC-type" evidence="3">
    <location>
        <begin position="138"/>
        <end position="153"/>
    </location>
</feature>
<dbReference type="FunFam" id="4.10.60.10:FF:000034">
    <property type="entry name" value="Universal minicircle sequence binding protein (UMSBP), putative"/>
    <property type="match status" value="1"/>
</dbReference>
<dbReference type="Pfam" id="PF00313">
    <property type="entry name" value="CSD"/>
    <property type="match status" value="1"/>
</dbReference>
<evidence type="ECO:0000313" key="6">
    <source>
        <dbReference type="Proteomes" id="UP001633002"/>
    </source>
</evidence>
<dbReference type="GO" id="GO:0008270">
    <property type="term" value="F:zinc ion binding"/>
    <property type="evidence" value="ECO:0007669"/>
    <property type="project" value="UniProtKB-KW"/>
</dbReference>
<feature type="domain" description="CSD" evidence="4">
    <location>
        <begin position="9"/>
        <end position="75"/>
    </location>
</feature>
<dbReference type="Gene3D" id="4.10.60.10">
    <property type="entry name" value="Zinc finger, CCHC-type"/>
    <property type="match status" value="1"/>
</dbReference>
<evidence type="ECO:0000259" key="4">
    <source>
        <dbReference type="PROSITE" id="PS51857"/>
    </source>
</evidence>
<dbReference type="SMART" id="SM00343">
    <property type="entry name" value="ZnF_C2HC"/>
    <property type="match status" value="2"/>
</dbReference>
<dbReference type="Gene3D" id="2.40.50.140">
    <property type="entry name" value="Nucleic acid-binding proteins"/>
    <property type="match status" value="1"/>
</dbReference>
<dbReference type="SMART" id="SM00357">
    <property type="entry name" value="CSP"/>
    <property type="match status" value="1"/>
</dbReference>
<comment type="caution">
    <text evidence="5">The sequence shown here is derived from an EMBL/GenBank/DDBJ whole genome shotgun (WGS) entry which is preliminary data.</text>
</comment>
<dbReference type="SUPFAM" id="SSF50249">
    <property type="entry name" value="Nucleic acid-binding proteins"/>
    <property type="match status" value="1"/>
</dbReference>
<gene>
    <name evidence="5" type="ORF">R1sor_018546</name>
</gene>
<reference evidence="5 6" key="1">
    <citation type="submission" date="2024-09" db="EMBL/GenBank/DDBJ databases">
        <title>Chromosome-scale assembly of Riccia sorocarpa.</title>
        <authorList>
            <person name="Paukszto L."/>
        </authorList>
    </citation>
    <scope>NUCLEOTIDE SEQUENCE [LARGE SCALE GENOMIC DNA]</scope>
    <source>
        <strain evidence="5">LP-2024</strain>
        <tissue evidence="5">Aerial parts of the thallus</tissue>
    </source>
</reference>
<name>A0ABD3IBN8_9MARC</name>